<protein>
    <submittedName>
        <fullName evidence="2">Type II toxin-antitoxin system VapC family toxin</fullName>
    </submittedName>
</protein>
<reference evidence="2 3" key="1">
    <citation type="submission" date="2020-08" db="EMBL/GenBank/DDBJ databases">
        <title>Sphingobacterium sp. DN00404 isolated from aquaculture water.</title>
        <authorList>
            <person name="Zhang M."/>
        </authorList>
    </citation>
    <scope>NUCLEOTIDE SEQUENCE [LARGE SCALE GENOMIC DNA]</scope>
    <source>
        <strain evidence="2 3">KCTC 42746</strain>
    </source>
</reference>
<dbReference type="SUPFAM" id="SSF88723">
    <property type="entry name" value="PIN domain-like"/>
    <property type="match status" value="1"/>
</dbReference>
<dbReference type="RefSeq" id="WP_190311841.1">
    <property type="nucleotide sequence ID" value="NZ_JACNYL010000001.1"/>
</dbReference>
<proteinExistence type="predicted"/>
<accession>A0ABR7XNC9</accession>
<name>A0ABR7XNC9_9SPHI</name>
<dbReference type="PANTHER" id="PTHR36173">
    <property type="entry name" value="RIBONUCLEASE VAPC16-RELATED"/>
    <property type="match status" value="1"/>
</dbReference>
<dbReference type="InterPro" id="IPR029060">
    <property type="entry name" value="PIN-like_dom_sf"/>
</dbReference>
<keyword evidence="3" id="KW-1185">Reference proteome</keyword>
<comment type="caution">
    <text evidence="2">The sequence shown here is derived from an EMBL/GenBank/DDBJ whole genome shotgun (WGS) entry which is preliminary data.</text>
</comment>
<dbReference type="Pfam" id="PF01850">
    <property type="entry name" value="PIN"/>
    <property type="match status" value="1"/>
</dbReference>
<organism evidence="2 3">
    <name type="scientific">Sphingobacterium chuzhouense</name>
    <dbReference type="NCBI Taxonomy" id="1742264"/>
    <lineage>
        <taxon>Bacteria</taxon>
        <taxon>Pseudomonadati</taxon>
        <taxon>Bacteroidota</taxon>
        <taxon>Sphingobacteriia</taxon>
        <taxon>Sphingobacteriales</taxon>
        <taxon>Sphingobacteriaceae</taxon>
        <taxon>Sphingobacterium</taxon>
    </lineage>
</organism>
<evidence type="ECO:0000259" key="1">
    <source>
        <dbReference type="Pfam" id="PF01850"/>
    </source>
</evidence>
<dbReference type="InterPro" id="IPR052919">
    <property type="entry name" value="TA_system_RNase"/>
</dbReference>
<dbReference type="CDD" id="cd09872">
    <property type="entry name" value="PIN_Sll0205-like"/>
    <property type="match status" value="1"/>
</dbReference>
<dbReference type="Gene3D" id="3.40.50.1010">
    <property type="entry name" value="5'-nuclease"/>
    <property type="match status" value="1"/>
</dbReference>
<dbReference type="EMBL" id="JACNYL010000001">
    <property type="protein sequence ID" value="MBD1420034.1"/>
    <property type="molecule type" value="Genomic_DNA"/>
</dbReference>
<dbReference type="InterPro" id="IPR002716">
    <property type="entry name" value="PIN_dom"/>
</dbReference>
<feature type="domain" description="PIN" evidence="1">
    <location>
        <begin position="4"/>
        <end position="128"/>
    </location>
</feature>
<gene>
    <name evidence="2" type="ORF">H8B21_00490</name>
</gene>
<dbReference type="PANTHER" id="PTHR36173:SF2">
    <property type="entry name" value="RIBONUCLEASE VAPC16"/>
    <property type="match status" value="1"/>
</dbReference>
<sequence>MGRYLLDTNILAFIVLGEYDNLSVETMAIMEDYTNQLYVSAVSVVELLQLYRIRKVKPKGIKEAKEIIARIEKDFYIKILAFGEEHTKTLSRLDITDGHNDPFDHAIISHGITEKLTLISSDRKFADYTAQKLKFVFNKR</sequence>
<evidence type="ECO:0000313" key="2">
    <source>
        <dbReference type="EMBL" id="MBD1420034.1"/>
    </source>
</evidence>
<dbReference type="Proteomes" id="UP000651112">
    <property type="component" value="Unassembled WGS sequence"/>
</dbReference>
<evidence type="ECO:0000313" key="3">
    <source>
        <dbReference type="Proteomes" id="UP000651112"/>
    </source>
</evidence>
<dbReference type="InterPro" id="IPR041705">
    <property type="entry name" value="PIN_Sll0205"/>
</dbReference>